<comment type="caution">
    <text evidence="1">The sequence shown here is derived from an EMBL/GenBank/DDBJ whole genome shotgun (WGS) entry which is preliminary data.</text>
</comment>
<gene>
    <name evidence="1" type="ORF">MILVUS5_LOCUS1777</name>
</gene>
<evidence type="ECO:0000313" key="1">
    <source>
        <dbReference type="EMBL" id="CAJ2629880.1"/>
    </source>
</evidence>
<evidence type="ECO:0000313" key="2">
    <source>
        <dbReference type="Proteomes" id="UP001177021"/>
    </source>
</evidence>
<dbReference type="EMBL" id="CASHSV030000001">
    <property type="protein sequence ID" value="CAJ2629880.1"/>
    <property type="molecule type" value="Genomic_DNA"/>
</dbReference>
<sequence length="330" mass="37077">MTFEVSVLDWFAKLWEIEKNEYWGYVTSGGTEGNLHGILVGRENFPDGILYTSEDSHYSIPKIARMYRMQCVKVGSLISGEIDCVDLEASLLANKDKPAIINLNIGTTLKGAIDDIDLVIQTLYKCGFTRDRFYIHCDGALFGIMLPFIEQAPRISFKKPIDSVTISGHKFLGCPSPCGVLITRLKYIDALSRECGIIASRDATITGSRSGHAPILMWYALKKSGLIGLENEVNNCMMKSRYLLNKLRDAGIGAMLNEFSNIVAFERPQDDQFTRRWNLASNKNISHVVVLKHVTIEMLDSFVLEFVQKRLIWSKYGQFQPLCIANDVGS</sequence>
<protein>
    <submittedName>
        <fullName evidence="1">Uncharacterized protein</fullName>
    </submittedName>
</protein>
<organism evidence="1 2">
    <name type="scientific">Trifolium pratense</name>
    <name type="common">Red clover</name>
    <dbReference type="NCBI Taxonomy" id="57577"/>
    <lineage>
        <taxon>Eukaryota</taxon>
        <taxon>Viridiplantae</taxon>
        <taxon>Streptophyta</taxon>
        <taxon>Embryophyta</taxon>
        <taxon>Tracheophyta</taxon>
        <taxon>Spermatophyta</taxon>
        <taxon>Magnoliopsida</taxon>
        <taxon>eudicotyledons</taxon>
        <taxon>Gunneridae</taxon>
        <taxon>Pentapetalae</taxon>
        <taxon>rosids</taxon>
        <taxon>fabids</taxon>
        <taxon>Fabales</taxon>
        <taxon>Fabaceae</taxon>
        <taxon>Papilionoideae</taxon>
        <taxon>50 kb inversion clade</taxon>
        <taxon>NPAAA clade</taxon>
        <taxon>Hologalegina</taxon>
        <taxon>IRL clade</taxon>
        <taxon>Trifolieae</taxon>
        <taxon>Trifolium</taxon>
    </lineage>
</organism>
<dbReference type="Proteomes" id="UP001177021">
    <property type="component" value="Unassembled WGS sequence"/>
</dbReference>
<accession>A0ACB0ID05</accession>
<keyword evidence="2" id="KW-1185">Reference proteome</keyword>
<proteinExistence type="predicted"/>
<name>A0ACB0ID05_TRIPR</name>
<reference evidence="1" key="1">
    <citation type="submission" date="2023-10" db="EMBL/GenBank/DDBJ databases">
        <authorList>
            <person name="Rodriguez Cubillos JULIANA M."/>
            <person name="De Vega J."/>
        </authorList>
    </citation>
    <scope>NUCLEOTIDE SEQUENCE</scope>
</reference>